<dbReference type="PANTHER" id="PTHR47723:SF24">
    <property type="entry name" value="RNASE H TYPE-1 DOMAIN-CONTAINING PROTEIN"/>
    <property type="match status" value="1"/>
</dbReference>
<dbReference type="Pfam" id="PF13456">
    <property type="entry name" value="RVT_3"/>
    <property type="match status" value="1"/>
</dbReference>
<dbReference type="InterPro" id="IPR036397">
    <property type="entry name" value="RNaseH_sf"/>
</dbReference>
<name>A0A0V0I3J8_SOLCH</name>
<evidence type="ECO:0000313" key="2">
    <source>
        <dbReference type="EMBL" id="JAP26395.1"/>
    </source>
</evidence>
<dbReference type="GO" id="GO:0004523">
    <property type="term" value="F:RNA-DNA hybrid ribonuclease activity"/>
    <property type="evidence" value="ECO:0007669"/>
    <property type="project" value="InterPro"/>
</dbReference>
<dbReference type="GO" id="GO:0003676">
    <property type="term" value="F:nucleic acid binding"/>
    <property type="evidence" value="ECO:0007669"/>
    <property type="project" value="InterPro"/>
</dbReference>
<organism evidence="2">
    <name type="scientific">Solanum chacoense</name>
    <name type="common">Chaco potato</name>
    <dbReference type="NCBI Taxonomy" id="4108"/>
    <lineage>
        <taxon>Eukaryota</taxon>
        <taxon>Viridiplantae</taxon>
        <taxon>Streptophyta</taxon>
        <taxon>Embryophyta</taxon>
        <taxon>Tracheophyta</taxon>
        <taxon>Spermatophyta</taxon>
        <taxon>Magnoliopsida</taxon>
        <taxon>eudicotyledons</taxon>
        <taxon>Gunneridae</taxon>
        <taxon>Pentapetalae</taxon>
        <taxon>asterids</taxon>
        <taxon>lamiids</taxon>
        <taxon>Solanales</taxon>
        <taxon>Solanaceae</taxon>
        <taxon>Solanoideae</taxon>
        <taxon>Solaneae</taxon>
        <taxon>Solanum</taxon>
    </lineage>
</organism>
<dbReference type="InterPro" id="IPR053151">
    <property type="entry name" value="RNase_H-like"/>
</dbReference>
<sequence length="231" mass="25841">MEALTLGKIISEINSHIYKLVKLRFNWVMNSPQTWPQIVAQLDNYRPSFHHTIVRWCPLPTGLVKCNTDGASKGNPGPSSASLCERDHSGNLVGAKGVKLTDSSNLVVEATAIREGVQYCLDKHFHQIVIETNSLSMVNILNGEWDSPLSVTMEVNSINRIKNTISVRVQHSFREGNTLADFFGNLVSVNAGTYEFNSFQEVPRAAKKIINFDKCNTQYIRIKQTDFPSSN</sequence>
<dbReference type="AlphaFoldDB" id="A0A0V0I3J8"/>
<evidence type="ECO:0000259" key="1">
    <source>
        <dbReference type="Pfam" id="PF13456"/>
    </source>
</evidence>
<dbReference type="InterPro" id="IPR012337">
    <property type="entry name" value="RNaseH-like_sf"/>
</dbReference>
<proteinExistence type="predicted"/>
<dbReference type="InterPro" id="IPR002156">
    <property type="entry name" value="RNaseH_domain"/>
</dbReference>
<dbReference type="Gene3D" id="3.30.420.10">
    <property type="entry name" value="Ribonuclease H-like superfamily/Ribonuclease H"/>
    <property type="match status" value="1"/>
</dbReference>
<dbReference type="CDD" id="cd06222">
    <property type="entry name" value="RNase_H_like"/>
    <property type="match status" value="1"/>
</dbReference>
<feature type="domain" description="RNase H type-1" evidence="1">
    <location>
        <begin position="67"/>
        <end position="183"/>
    </location>
</feature>
<dbReference type="EMBL" id="GEDG01012271">
    <property type="protein sequence ID" value="JAP26395.1"/>
    <property type="molecule type" value="Transcribed_RNA"/>
</dbReference>
<protein>
    <submittedName>
        <fullName evidence="2">Putative ovule protein</fullName>
    </submittedName>
</protein>
<accession>A0A0V0I3J8</accession>
<dbReference type="PANTHER" id="PTHR47723">
    <property type="entry name" value="OS05G0353850 PROTEIN"/>
    <property type="match status" value="1"/>
</dbReference>
<dbReference type="InterPro" id="IPR044730">
    <property type="entry name" value="RNase_H-like_dom_plant"/>
</dbReference>
<dbReference type="SUPFAM" id="SSF53098">
    <property type="entry name" value="Ribonuclease H-like"/>
    <property type="match status" value="1"/>
</dbReference>
<reference evidence="2" key="1">
    <citation type="submission" date="2015-12" db="EMBL/GenBank/DDBJ databases">
        <title>Gene expression during late stages of embryo sac development: a critical building block for successful pollen-pistil interactions.</title>
        <authorList>
            <person name="Liu Y."/>
            <person name="Joly V."/>
            <person name="Sabar M."/>
            <person name="Matton D.P."/>
        </authorList>
    </citation>
    <scope>NUCLEOTIDE SEQUENCE</scope>
</reference>